<dbReference type="EMBL" id="JALIEB010000021">
    <property type="protein sequence ID" value="MCV3273861.1"/>
    <property type="molecule type" value="Genomic_DNA"/>
</dbReference>
<name>A0ABT3BJW9_9RHOB</name>
<dbReference type="PANTHER" id="PTHR45947:SF13">
    <property type="entry name" value="TRANSFERASE"/>
    <property type="match status" value="1"/>
</dbReference>
<dbReference type="InterPro" id="IPR001296">
    <property type="entry name" value="Glyco_trans_1"/>
</dbReference>
<organism evidence="3 4">
    <name type="scientific">Roseobacter sinensis</name>
    <dbReference type="NCBI Taxonomy" id="2931391"/>
    <lineage>
        <taxon>Bacteria</taxon>
        <taxon>Pseudomonadati</taxon>
        <taxon>Pseudomonadota</taxon>
        <taxon>Alphaproteobacteria</taxon>
        <taxon>Rhodobacterales</taxon>
        <taxon>Roseobacteraceae</taxon>
        <taxon>Roseobacter</taxon>
    </lineage>
</organism>
<dbReference type="Proteomes" id="UP001208690">
    <property type="component" value="Unassembled WGS sequence"/>
</dbReference>
<proteinExistence type="predicted"/>
<dbReference type="RefSeq" id="WP_263846068.1">
    <property type="nucleotide sequence ID" value="NZ_JALIEB010000021.1"/>
</dbReference>
<evidence type="ECO:0000313" key="4">
    <source>
        <dbReference type="Proteomes" id="UP001208690"/>
    </source>
</evidence>
<evidence type="ECO:0000259" key="2">
    <source>
        <dbReference type="Pfam" id="PF13439"/>
    </source>
</evidence>
<comment type="caution">
    <text evidence="3">The sequence shown here is derived from an EMBL/GenBank/DDBJ whole genome shotgun (WGS) entry which is preliminary data.</text>
</comment>
<keyword evidence="4" id="KW-1185">Reference proteome</keyword>
<sequence length="409" mass="45072">MRVLLINDHGRAYGGAELQMLAIRDSLESRGHVTRLFSSDAKMMPGFPLVADRSCHGRSDMAQVVLQSVNPTAWRALRQELREDYPDVVHIRSFLWQLSPLILPLLRDIPVLHQAPTYKEICPNGLKLLPDRTNCTHLAGPICRATGCVSPRTYRMAQVQSWLLNRWRAVLDVTTVLSRRAASRFVESGWTDVEVLPNPVDDRAAVAALADHPTVAYCGRLSREKGVDVLIDAFARVRQQSPQAELLIAGTGPEEVALRARAADQGKAVRFLGHLAPDDMDRALAGAWVQAVPSVWHEPFGNVTLEAMMRGTAVLGSDAGAISDVILHGTTGLVASPGDVADWQANLQRMLSDKALCIKMGQAGRHRAETEYSRARHTDRLLALYEKAKTICAARVEARADHHNKGYIK</sequence>
<reference evidence="3 4" key="1">
    <citation type="submission" date="2022-04" db="EMBL/GenBank/DDBJ databases">
        <title>Roseobacter sp. WL0113 is a bacterium isolated from neritic sediment.</title>
        <authorList>
            <person name="Wang L."/>
            <person name="He W."/>
            <person name="Zhang D.-F."/>
        </authorList>
    </citation>
    <scope>NUCLEOTIDE SEQUENCE [LARGE SCALE GENOMIC DNA]</scope>
    <source>
        <strain evidence="3 4">WL0113</strain>
    </source>
</reference>
<dbReference type="Pfam" id="PF13439">
    <property type="entry name" value="Glyco_transf_4"/>
    <property type="match status" value="1"/>
</dbReference>
<dbReference type="PANTHER" id="PTHR45947">
    <property type="entry name" value="SULFOQUINOVOSYL TRANSFERASE SQD2"/>
    <property type="match status" value="1"/>
</dbReference>
<dbReference type="InterPro" id="IPR050194">
    <property type="entry name" value="Glycosyltransferase_grp1"/>
</dbReference>
<feature type="domain" description="Glycosyltransferase subfamily 4-like N-terminal" evidence="2">
    <location>
        <begin position="13"/>
        <end position="202"/>
    </location>
</feature>
<feature type="domain" description="Glycosyl transferase family 1" evidence="1">
    <location>
        <begin position="209"/>
        <end position="367"/>
    </location>
</feature>
<dbReference type="Gene3D" id="3.40.50.2000">
    <property type="entry name" value="Glycogen Phosphorylase B"/>
    <property type="match status" value="2"/>
</dbReference>
<evidence type="ECO:0000313" key="3">
    <source>
        <dbReference type="EMBL" id="MCV3273861.1"/>
    </source>
</evidence>
<dbReference type="SUPFAM" id="SSF53756">
    <property type="entry name" value="UDP-Glycosyltransferase/glycogen phosphorylase"/>
    <property type="match status" value="1"/>
</dbReference>
<dbReference type="CDD" id="cd03801">
    <property type="entry name" value="GT4_PimA-like"/>
    <property type="match status" value="1"/>
</dbReference>
<protein>
    <submittedName>
        <fullName evidence="3">Glycosyltransferase family 4 protein</fullName>
    </submittedName>
</protein>
<dbReference type="InterPro" id="IPR028098">
    <property type="entry name" value="Glyco_trans_4-like_N"/>
</dbReference>
<gene>
    <name evidence="3" type="ORF">MUB52_20695</name>
</gene>
<evidence type="ECO:0000259" key="1">
    <source>
        <dbReference type="Pfam" id="PF00534"/>
    </source>
</evidence>
<accession>A0ABT3BJW9</accession>
<dbReference type="Pfam" id="PF00534">
    <property type="entry name" value="Glycos_transf_1"/>
    <property type="match status" value="1"/>
</dbReference>